<dbReference type="Pfam" id="PF20240">
    <property type="entry name" value="DUF6597"/>
    <property type="match status" value="1"/>
</dbReference>
<comment type="caution">
    <text evidence="6">The sequence shown here is derived from an EMBL/GenBank/DDBJ whole genome shotgun (WGS) entry which is preliminary data.</text>
</comment>
<dbReference type="SMART" id="SM00342">
    <property type="entry name" value="HTH_ARAC"/>
    <property type="match status" value="1"/>
</dbReference>
<dbReference type="InterPro" id="IPR018060">
    <property type="entry name" value="HTH_AraC"/>
</dbReference>
<accession>A0ABN3GF19</accession>
<sequence>MLSLGGAVGPRRYRGVVRPGYEERSPQGPLQPWSPCAWVRRAPDTGATSARVVPDGCTDLLWRRGELEIAGPDTGHRDVLLAPGELIVGVRLRPGAARPLLGDTPATAVADAQPGLRDLWGEAALRLSDSLARAREPWQIAAGLAAALRDRMAAYEPDRVAVAVADALDRPRPPGIASLAWELGYSERHLRRRVRAATGYGPKTLEQILRFRRTMEAVAPVRVPGPTEARVPDWSRIAAEQGYADQAHLSRQVRRWAGASPRALVKPGPTRRGSSTPAA</sequence>
<protein>
    <submittedName>
        <fullName evidence="6">Helix-turn-helix transcriptional regulator</fullName>
    </submittedName>
</protein>
<dbReference type="PROSITE" id="PS01124">
    <property type="entry name" value="HTH_ARAC_FAMILY_2"/>
    <property type="match status" value="1"/>
</dbReference>
<dbReference type="InterPro" id="IPR046532">
    <property type="entry name" value="DUF6597"/>
</dbReference>
<keyword evidence="3" id="KW-0804">Transcription</keyword>
<evidence type="ECO:0000256" key="4">
    <source>
        <dbReference type="SAM" id="MobiDB-lite"/>
    </source>
</evidence>
<dbReference type="Proteomes" id="UP001501584">
    <property type="component" value="Unassembled WGS sequence"/>
</dbReference>
<proteinExistence type="predicted"/>
<dbReference type="Gene3D" id="1.10.10.60">
    <property type="entry name" value="Homeodomain-like"/>
    <property type="match status" value="1"/>
</dbReference>
<evidence type="ECO:0000256" key="2">
    <source>
        <dbReference type="ARBA" id="ARBA00023125"/>
    </source>
</evidence>
<keyword evidence="1" id="KW-0805">Transcription regulation</keyword>
<dbReference type="PANTHER" id="PTHR46796:SF15">
    <property type="entry name" value="BLL1074 PROTEIN"/>
    <property type="match status" value="1"/>
</dbReference>
<evidence type="ECO:0000259" key="5">
    <source>
        <dbReference type="PROSITE" id="PS01124"/>
    </source>
</evidence>
<organism evidence="6 7">
    <name type="scientific">Glycomyces rutgersensis</name>
    <dbReference type="NCBI Taxonomy" id="58115"/>
    <lineage>
        <taxon>Bacteria</taxon>
        <taxon>Bacillati</taxon>
        <taxon>Actinomycetota</taxon>
        <taxon>Actinomycetes</taxon>
        <taxon>Glycomycetales</taxon>
        <taxon>Glycomycetaceae</taxon>
        <taxon>Glycomyces</taxon>
    </lineage>
</organism>
<dbReference type="InterPro" id="IPR050204">
    <property type="entry name" value="AraC_XylS_family_regulators"/>
</dbReference>
<keyword evidence="2" id="KW-0238">DNA-binding</keyword>
<reference evidence="6 7" key="1">
    <citation type="journal article" date="2019" name="Int. J. Syst. Evol. Microbiol.">
        <title>The Global Catalogue of Microorganisms (GCM) 10K type strain sequencing project: providing services to taxonomists for standard genome sequencing and annotation.</title>
        <authorList>
            <consortium name="The Broad Institute Genomics Platform"/>
            <consortium name="The Broad Institute Genome Sequencing Center for Infectious Disease"/>
            <person name="Wu L."/>
            <person name="Ma J."/>
        </authorList>
    </citation>
    <scope>NUCLEOTIDE SEQUENCE [LARGE SCALE GENOMIC DNA]</scope>
    <source>
        <strain evidence="6 7">JCM 6238</strain>
    </source>
</reference>
<evidence type="ECO:0000313" key="6">
    <source>
        <dbReference type="EMBL" id="GAA2350126.1"/>
    </source>
</evidence>
<evidence type="ECO:0000256" key="3">
    <source>
        <dbReference type="ARBA" id="ARBA00023163"/>
    </source>
</evidence>
<dbReference type="PANTHER" id="PTHR46796">
    <property type="entry name" value="HTH-TYPE TRANSCRIPTIONAL ACTIVATOR RHAS-RELATED"/>
    <property type="match status" value="1"/>
</dbReference>
<keyword evidence="7" id="KW-1185">Reference proteome</keyword>
<feature type="domain" description="HTH araC/xylS-type" evidence="5">
    <location>
        <begin position="158"/>
        <end position="267"/>
    </location>
</feature>
<feature type="region of interest" description="Disordered" evidence="4">
    <location>
        <begin position="258"/>
        <end position="279"/>
    </location>
</feature>
<dbReference type="Pfam" id="PF12833">
    <property type="entry name" value="HTH_18"/>
    <property type="match status" value="1"/>
</dbReference>
<dbReference type="EMBL" id="BAAASX010000012">
    <property type="protein sequence ID" value="GAA2350126.1"/>
    <property type="molecule type" value="Genomic_DNA"/>
</dbReference>
<gene>
    <name evidence="6" type="ORF">GCM10010403_50370</name>
</gene>
<evidence type="ECO:0000256" key="1">
    <source>
        <dbReference type="ARBA" id="ARBA00023015"/>
    </source>
</evidence>
<name>A0ABN3GF19_9ACTN</name>
<evidence type="ECO:0000313" key="7">
    <source>
        <dbReference type="Proteomes" id="UP001501584"/>
    </source>
</evidence>